<dbReference type="eggNOG" id="KOG0971">
    <property type="taxonomic scope" value="Eukaryota"/>
</dbReference>
<dbReference type="OMA" id="EGDCARD"/>
<dbReference type="PROSITE" id="PS50245">
    <property type="entry name" value="CAP_GLY_2"/>
    <property type="match status" value="1"/>
</dbReference>
<dbReference type="Pfam" id="PF12455">
    <property type="entry name" value="Dynactin"/>
    <property type="match status" value="1"/>
</dbReference>
<dbReference type="InterPro" id="IPR036859">
    <property type="entry name" value="CAP-Gly_dom_sf"/>
</dbReference>
<evidence type="ECO:0000256" key="8">
    <source>
        <dbReference type="ARBA" id="ARBA00023212"/>
    </source>
</evidence>
<dbReference type="InParanoid" id="E0VB37"/>
<keyword evidence="8" id="KW-0206">Cytoskeleton</keyword>
<dbReference type="GO" id="GO:0000776">
    <property type="term" value="C:kinetochore"/>
    <property type="evidence" value="ECO:0007669"/>
    <property type="project" value="TreeGrafter"/>
</dbReference>
<sequence length="1297" mass="146724">MSDSVLKVGCRVNVPAKSVKGTVEYIGTTAFAQGKWVGICLDEPKGKNNGTVKDRQYFKNHGMFVRQNQLIVLDENDSPVLDLTEEASSKSKTTKLSSSRLSLSSVTSSPSREDLTASTHSLASQSASSKKTSSFVERTPTSKLPKHIPSSASKTPKVSTAQKQTTAKRSLNQSKDDVSDANEQTGFVETLKPKFTPGSVMLSPGQPGPLGNAPQPNTNLSGAANINFLQQQVETLKEQLKDVTEKYETLKVKRVQDKEKLKDFDKIRIQLEQMIEFKSKIMESQAALQRELQMAKKEARDAIEAKNLHAEEMSDLAETVEMATLDKEMAEEKVESLQLELQEVRDKLEEVTLDYETLKAELEGGGGTDENGLKERTPYEFKQLEQQNARLRETLVKMRDLVAHDKHEYQKLQKDLDQKKSEVAELSRTKEKLSSLVETLEEQIADLQEQVDAALGAEELVETLGNDKMTLQEKVSELQEEISDLEALKDANDQLLEAQKEIDLELREELDMALNSVRETQREKDAALENLNDCQHTIQKFRELVAKLQEQLQDLQGKLDEEAKKPVGIPEMLDFQKVFTETKAHKRAVDLELRQIELNQKDKHVQYLTAFMPDSFLGRGGDHDAILLILLFPRMLCKCEIILNQINCKFQKVENIHKDSVIKEDKVVQYACRCRLSYFLHRCQLVFHQFIHGLDTCTIETLSKAAGKFMEMLVQEKIIDSYIESVKKDQLDENVLTEPLEKFILYFDAMKGIVFANENDKIHQSHCVKDSASALSAACESLLTDCLSIQAMYSDNEPSGEVILIVQFIAASVEHCLAQLKNIRRKIPSNESNLNIPNNSLLKLISTTQGATRLVKAVYDMSKASRQYILLQGESASGINNTKLEEIFQSSIEKNLESDELTGVELAKKKISDIVKIVAGFNDLVEQTDYDLISSSGSNASEKPIVTRATAVKKELDEIKILSKKLESKEMDIRELKMALKTKQEELSEMCIRKDLVEKKLSNINKDRDSESVKLRVIFNQSFKRKEFKKGAGEEVKKQAMKKEKEFEVAMDHLSSDIEELEKERDKLREKLKMQTKKVGGDAPVKIETSTASNQSTSPKKISWTVNEGENLQNQIDQLKMSLKHMNMEYFKLQNETARKNIINLSPVSSSENSMDKNSKKVLNELWKEGQDLQKQVLDNLIFDIPDFTSLKPGDTMDAKTFFSKQFNRKREIQNKIENFSVRVNKQILKIIKGGYIETSLTVFPTPEVKNALKETKPLTIGELSLPSRNDEFKNVPLIVNLNSLRAIQEKISTVVI</sequence>
<keyword evidence="6" id="KW-0243">Dynein</keyword>
<evidence type="ECO:0000256" key="4">
    <source>
        <dbReference type="ARBA" id="ARBA00022490"/>
    </source>
</evidence>
<dbReference type="RefSeq" id="XP_002423331.1">
    <property type="nucleotide sequence ID" value="XM_002423286.1"/>
</dbReference>
<evidence type="ECO:0000256" key="5">
    <source>
        <dbReference type="ARBA" id="ARBA00022701"/>
    </source>
</evidence>
<feature type="region of interest" description="Disordered" evidence="10">
    <location>
        <begin position="85"/>
        <end position="198"/>
    </location>
</feature>
<dbReference type="GO" id="GO:0030286">
    <property type="term" value="C:dynein complex"/>
    <property type="evidence" value="ECO:0007669"/>
    <property type="project" value="UniProtKB-KW"/>
</dbReference>
<dbReference type="GO" id="GO:0007097">
    <property type="term" value="P:nuclear migration"/>
    <property type="evidence" value="ECO:0007669"/>
    <property type="project" value="TreeGrafter"/>
</dbReference>
<evidence type="ECO:0000256" key="10">
    <source>
        <dbReference type="SAM" id="MobiDB-lite"/>
    </source>
</evidence>
<reference evidence="13" key="3">
    <citation type="submission" date="2021-02" db="UniProtKB">
        <authorList>
            <consortium name="EnsemblMetazoa"/>
        </authorList>
    </citation>
    <scope>IDENTIFICATION</scope>
    <source>
        <strain evidence="13">USDA</strain>
    </source>
</reference>
<feature type="compositionally biased region" description="Polar residues" evidence="10">
    <location>
        <begin position="150"/>
        <end position="173"/>
    </location>
</feature>
<dbReference type="PROSITE" id="PS00845">
    <property type="entry name" value="CAP_GLY_1"/>
    <property type="match status" value="1"/>
</dbReference>
<dbReference type="Gene3D" id="2.30.30.190">
    <property type="entry name" value="CAP Gly-rich-like domain"/>
    <property type="match status" value="1"/>
</dbReference>
<evidence type="ECO:0000313" key="14">
    <source>
        <dbReference type="Proteomes" id="UP000009046"/>
    </source>
</evidence>
<dbReference type="OrthoDB" id="2130750at2759"/>
<dbReference type="CTD" id="8232869"/>
<reference evidence="12" key="1">
    <citation type="submission" date="2007-04" db="EMBL/GenBank/DDBJ databases">
        <title>Annotation of Pediculus humanus corporis strain USDA.</title>
        <authorList>
            <person name="Kirkness E."/>
            <person name="Hannick L."/>
            <person name="Hass B."/>
            <person name="Bruggner R."/>
            <person name="Lawson D."/>
            <person name="Bidwell S."/>
            <person name="Joardar V."/>
            <person name="Caler E."/>
            <person name="Walenz B."/>
            <person name="Inman J."/>
            <person name="Schobel S."/>
            <person name="Galinsky K."/>
            <person name="Amedeo P."/>
            <person name="Strausberg R."/>
        </authorList>
    </citation>
    <scope>NUCLEOTIDE SEQUENCE</scope>
    <source>
        <strain evidence="12">USDA</strain>
    </source>
</reference>
<gene>
    <name evidence="13" type="primary">8232869</name>
    <name evidence="12" type="ORF">Phum_PHUM050910</name>
</gene>
<name>E0VB37_PEDHC</name>
<feature type="coiled-coil region" evidence="9">
    <location>
        <begin position="949"/>
        <end position="986"/>
    </location>
</feature>
<feature type="domain" description="CAP-Gly" evidence="11">
    <location>
        <begin position="27"/>
        <end position="66"/>
    </location>
</feature>
<protein>
    <recommendedName>
        <fullName evidence="3">Dynactin subunit 1</fullName>
    </recommendedName>
</protein>
<dbReference type="PANTHER" id="PTHR18916">
    <property type="entry name" value="DYNACTIN 1-RELATED MICROTUBULE-BINDING"/>
    <property type="match status" value="1"/>
</dbReference>
<proteinExistence type="inferred from homology"/>
<dbReference type="GO" id="GO:0030424">
    <property type="term" value="C:axon"/>
    <property type="evidence" value="ECO:0007669"/>
    <property type="project" value="TreeGrafter"/>
</dbReference>
<feature type="coiled-coil region" evidence="9">
    <location>
        <begin position="278"/>
        <end position="565"/>
    </location>
</feature>
<dbReference type="Pfam" id="PF01302">
    <property type="entry name" value="CAP_GLY"/>
    <property type="match status" value="1"/>
</dbReference>
<dbReference type="GeneID" id="8232869"/>
<reference evidence="12" key="2">
    <citation type="submission" date="2007-04" db="EMBL/GenBank/DDBJ databases">
        <title>The genome of the human body louse.</title>
        <authorList>
            <consortium name="The Human Body Louse Genome Consortium"/>
            <person name="Kirkness E."/>
            <person name="Walenz B."/>
            <person name="Hass B."/>
            <person name="Bruggner R."/>
            <person name="Strausberg R."/>
        </authorList>
    </citation>
    <scope>NUCLEOTIDE SEQUENCE</scope>
    <source>
        <strain evidence="12">USDA</strain>
    </source>
</reference>
<evidence type="ECO:0000313" key="13">
    <source>
        <dbReference type="EnsemblMetazoa" id="PHUM050910-PA"/>
    </source>
</evidence>
<feature type="compositionally biased region" description="Low complexity" evidence="10">
    <location>
        <begin position="90"/>
        <end position="134"/>
    </location>
</feature>
<comment type="similarity">
    <text evidence="2">Belongs to the dynactin 150 kDa subunit family.</text>
</comment>
<dbReference type="GO" id="GO:0000132">
    <property type="term" value="P:establishment of mitotic spindle orientation"/>
    <property type="evidence" value="ECO:0007669"/>
    <property type="project" value="TreeGrafter"/>
</dbReference>
<dbReference type="HOGENOM" id="CLU_002523_0_1_1"/>
<dbReference type="Proteomes" id="UP000009046">
    <property type="component" value="Unassembled WGS sequence"/>
</dbReference>
<evidence type="ECO:0000256" key="1">
    <source>
        <dbReference type="ARBA" id="ARBA00004245"/>
    </source>
</evidence>
<dbReference type="VEuPathDB" id="VectorBase:PHUM050910"/>
<dbReference type="InterPro" id="IPR000938">
    <property type="entry name" value="CAP-Gly_domain"/>
</dbReference>
<keyword evidence="14" id="KW-1185">Reference proteome</keyword>
<dbReference type="SUPFAM" id="SSF74924">
    <property type="entry name" value="Cap-Gly domain"/>
    <property type="match status" value="1"/>
</dbReference>
<evidence type="ECO:0000313" key="12">
    <source>
        <dbReference type="EMBL" id="EEB10593.1"/>
    </source>
</evidence>
<organism>
    <name type="scientific">Pediculus humanus subsp. corporis</name>
    <name type="common">Body louse</name>
    <dbReference type="NCBI Taxonomy" id="121224"/>
    <lineage>
        <taxon>Eukaryota</taxon>
        <taxon>Metazoa</taxon>
        <taxon>Ecdysozoa</taxon>
        <taxon>Arthropoda</taxon>
        <taxon>Hexapoda</taxon>
        <taxon>Insecta</taxon>
        <taxon>Pterygota</taxon>
        <taxon>Neoptera</taxon>
        <taxon>Paraneoptera</taxon>
        <taxon>Psocodea</taxon>
        <taxon>Troctomorpha</taxon>
        <taxon>Phthiraptera</taxon>
        <taxon>Anoplura</taxon>
        <taxon>Pediculidae</taxon>
        <taxon>Pediculus</taxon>
    </lineage>
</organism>
<dbReference type="InterPro" id="IPR022157">
    <property type="entry name" value="Dynactin"/>
</dbReference>
<keyword evidence="5" id="KW-0493">Microtubule</keyword>
<feature type="coiled-coil region" evidence="9">
    <location>
        <begin position="1044"/>
        <end position="1078"/>
    </location>
</feature>
<evidence type="ECO:0000259" key="11">
    <source>
        <dbReference type="PROSITE" id="PS50245"/>
    </source>
</evidence>
<dbReference type="GO" id="GO:0000922">
    <property type="term" value="C:spindle pole"/>
    <property type="evidence" value="ECO:0007669"/>
    <property type="project" value="TreeGrafter"/>
</dbReference>
<dbReference type="SMART" id="SM01052">
    <property type="entry name" value="CAP_GLY"/>
    <property type="match status" value="1"/>
</dbReference>
<evidence type="ECO:0000256" key="2">
    <source>
        <dbReference type="ARBA" id="ARBA00011010"/>
    </source>
</evidence>
<feature type="coiled-coil region" evidence="9">
    <location>
        <begin position="226"/>
        <end position="253"/>
    </location>
</feature>
<evidence type="ECO:0000256" key="6">
    <source>
        <dbReference type="ARBA" id="ARBA00023017"/>
    </source>
</evidence>
<keyword evidence="7 9" id="KW-0175">Coiled coil</keyword>
<dbReference type="STRING" id="121224.E0VB37"/>
<dbReference type="EMBL" id="AAZO01000603">
    <property type="status" value="NOT_ANNOTATED_CDS"/>
    <property type="molecule type" value="Genomic_DNA"/>
</dbReference>
<evidence type="ECO:0000256" key="9">
    <source>
        <dbReference type="SAM" id="Coils"/>
    </source>
</evidence>
<accession>E0VB37</accession>
<keyword evidence="4" id="KW-0963">Cytoplasm</keyword>
<evidence type="ECO:0000256" key="7">
    <source>
        <dbReference type="ARBA" id="ARBA00023054"/>
    </source>
</evidence>
<dbReference type="EMBL" id="DS235021">
    <property type="protein sequence ID" value="EEB10593.1"/>
    <property type="molecule type" value="Genomic_DNA"/>
</dbReference>
<dbReference type="GO" id="GO:0005874">
    <property type="term" value="C:microtubule"/>
    <property type="evidence" value="ECO:0007669"/>
    <property type="project" value="UniProtKB-KW"/>
</dbReference>
<dbReference type="FunCoup" id="E0VB37">
    <property type="interactions" value="1506"/>
</dbReference>
<evidence type="ECO:0000256" key="3">
    <source>
        <dbReference type="ARBA" id="ARBA00016574"/>
    </source>
</evidence>
<dbReference type="EnsemblMetazoa" id="PHUM050910-RA">
    <property type="protein sequence ID" value="PHUM050910-PA"/>
    <property type="gene ID" value="PHUM050910"/>
</dbReference>
<dbReference type="KEGG" id="phu:Phum_PHUM050910"/>
<comment type="subcellular location">
    <subcellularLocation>
        <location evidence="1">Cytoplasm</location>
        <location evidence="1">Cytoskeleton</location>
    </subcellularLocation>
</comment>
<feature type="coiled-coil region" evidence="9">
    <location>
        <begin position="1109"/>
        <end position="1136"/>
    </location>
</feature>
<dbReference type="PANTHER" id="PTHR18916:SF91">
    <property type="entry name" value="DYNACTIN SUBUNIT 1"/>
    <property type="match status" value="1"/>
</dbReference>